<comment type="caution">
    <text evidence="1">The sequence shown here is derived from an EMBL/GenBank/DDBJ whole genome shotgun (WGS) entry which is preliminary data.</text>
</comment>
<organism evidence="1 2">
    <name type="scientific">Candidatus Methanolliviera hydrocarbonicum</name>
    <dbReference type="NCBI Taxonomy" id="2491085"/>
    <lineage>
        <taxon>Archaea</taxon>
        <taxon>Methanobacteriati</taxon>
        <taxon>Methanobacteriota</taxon>
        <taxon>Candidatus Methanoliparia</taxon>
        <taxon>Candidatus Methanoliparales</taxon>
        <taxon>Candidatus Methanollivieraceae</taxon>
        <taxon>Candidatus Methanolliviera</taxon>
    </lineage>
</organism>
<protein>
    <submittedName>
        <fullName evidence="1">Uncharacterized protein</fullName>
    </submittedName>
</protein>
<evidence type="ECO:0000313" key="2">
    <source>
        <dbReference type="Proteomes" id="UP000320766"/>
    </source>
</evidence>
<dbReference type="AlphaFoldDB" id="A0A520KUL3"/>
<sequence length="20" mass="2506">MGNYDVERIYRDIKVTKIYE</sequence>
<evidence type="ECO:0000313" key="1">
    <source>
        <dbReference type="EMBL" id="RZN66648.1"/>
    </source>
</evidence>
<name>A0A520KUL3_9EURY</name>
<dbReference type="EMBL" id="RXIL01000155">
    <property type="protein sequence ID" value="RZN66648.1"/>
    <property type="molecule type" value="Genomic_DNA"/>
</dbReference>
<gene>
    <name evidence="1" type="ORF">EF807_08310</name>
</gene>
<accession>A0A520KUL3</accession>
<reference evidence="1 2" key="1">
    <citation type="journal article" date="2019" name="Nat. Microbiol.">
        <title>Wide diversity of methane and short-chain alkane metabolisms in uncultured archaea.</title>
        <authorList>
            <person name="Borrel G."/>
            <person name="Adam P.S."/>
            <person name="McKay L.J."/>
            <person name="Chen L.X."/>
            <person name="Sierra-Garcia I.N."/>
            <person name="Sieber C.M."/>
            <person name="Letourneur Q."/>
            <person name="Ghozlane A."/>
            <person name="Andersen G.L."/>
            <person name="Li W.J."/>
            <person name="Hallam S.J."/>
            <person name="Muyzer G."/>
            <person name="de Oliveira V.M."/>
            <person name="Inskeep W.P."/>
            <person name="Banfield J.F."/>
            <person name="Gribaldo S."/>
        </authorList>
    </citation>
    <scope>NUCLEOTIDE SEQUENCE [LARGE SCALE GENOMIC DNA]</scope>
    <source>
        <strain evidence="1">NM1b</strain>
    </source>
</reference>
<proteinExistence type="predicted"/>
<dbReference type="Proteomes" id="UP000320766">
    <property type="component" value="Unassembled WGS sequence"/>
</dbReference>